<evidence type="ECO:0000313" key="2">
    <source>
        <dbReference type="EMBL" id="QHT96954.1"/>
    </source>
</evidence>
<name>A0A6C0IUJ3_9ZZZZ</name>
<sequence length="81" mass="8976">MNANIARLRQNGNGDSKLFDVNGNSSLGSLPQGRLQVKPEFIASMPSEDPNFSIGGFKRSRVFDVETKNHVFLDQKLENPV</sequence>
<organism evidence="2">
    <name type="scientific">viral metagenome</name>
    <dbReference type="NCBI Taxonomy" id="1070528"/>
    <lineage>
        <taxon>unclassified sequences</taxon>
        <taxon>metagenomes</taxon>
        <taxon>organismal metagenomes</taxon>
    </lineage>
</organism>
<dbReference type="AlphaFoldDB" id="A0A6C0IUJ3"/>
<dbReference type="EMBL" id="MN740271">
    <property type="protein sequence ID" value="QHT96954.1"/>
    <property type="molecule type" value="Genomic_DNA"/>
</dbReference>
<evidence type="ECO:0000256" key="1">
    <source>
        <dbReference type="SAM" id="MobiDB-lite"/>
    </source>
</evidence>
<accession>A0A6C0IUJ3</accession>
<proteinExistence type="predicted"/>
<reference evidence="2" key="1">
    <citation type="journal article" date="2020" name="Nature">
        <title>Giant virus diversity and host interactions through global metagenomics.</title>
        <authorList>
            <person name="Schulz F."/>
            <person name="Roux S."/>
            <person name="Paez-Espino D."/>
            <person name="Jungbluth S."/>
            <person name="Walsh D.A."/>
            <person name="Denef V.J."/>
            <person name="McMahon K.D."/>
            <person name="Konstantinidis K.T."/>
            <person name="Eloe-Fadrosh E.A."/>
            <person name="Kyrpides N.C."/>
            <person name="Woyke T."/>
        </authorList>
    </citation>
    <scope>NUCLEOTIDE SEQUENCE</scope>
    <source>
        <strain evidence="2">GVMAG-M-3300024510-1</strain>
    </source>
</reference>
<feature type="region of interest" description="Disordered" evidence="1">
    <location>
        <begin position="1"/>
        <end position="20"/>
    </location>
</feature>
<protein>
    <submittedName>
        <fullName evidence="2">Uncharacterized protein</fullName>
    </submittedName>
</protein>